<name>A0A5B1LMN0_9ACTN</name>
<reference evidence="1 2" key="1">
    <citation type="submission" date="2019-09" db="EMBL/GenBank/DDBJ databases">
        <title>Nocardioides panacisoli sp. nov., isolated from the soil of a ginseng field.</title>
        <authorList>
            <person name="Cho C."/>
        </authorList>
    </citation>
    <scope>NUCLEOTIDE SEQUENCE [LARGE SCALE GENOMIC DNA]</scope>
    <source>
        <strain evidence="1 2">BN130099</strain>
    </source>
</reference>
<keyword evidence="1" id="KW-0378">Hydrolase</keyword>
<protein>
    <submittedName>
        <fullName evidence="1">Alpha/beta hydrolase</fullName>
    </submittedName>
</protein>
<dbReference type="RefSeq" id="WP_149726329.1">
    <property type="nucleotide sequence ID" value="NZ_VUJV01000001.1"/>
</dbReference>
<dbReference type="AlphaFoldDB" id="A0A5B1LMN0"/>
<sequence>MRQQLATAARHAWAVSPLGQGIESYDGLPAEILYDEPHRQLRRYCPETRVPAGRPVLLVPPLAVSTRCYDLRPGQSLAAHLVGSGRATYVIDYGAITFADREMGFEDWIDDILATAIMTANAASGGHGVDVVGWSLGGTMSLLTAASHPRLPIASLTAFGTPFDYTLIPAVQPLLTIDRLLGTRRAMTLTGAMGGVPRHLVRASYRAMAPRRELTKALHLARNILDVEALARTEAIDDFIGSMPGYPGRAYHQLHSRLMARNELAEGTVRLTQDREVRLRDITTRVLLVGSATDNIANGPAVEAGTQVIPGARYVAADGLSHLGLVAGPKAPMLSWPSLDVFLGQ</sequence>
<proteinExistence type="predicted"/>
<keyword evidence="2" id="KW-1185">Reference proteome</keyword>
<accession>A0A5B1LMN0</accession>
<dbReference type="InterPro" id="IPR051321">
    <property type="entry name" value="PHA/PHB_synthase"/>
</dbReference>
<dbReference type="Proteomes" id="UP000325003">
    <property type="component" value="Unassembled WGS sequence"/>
</dbReference>
<dbReference type="SUPFAM" id="SSF53474">
    <property type="entry name" value="alpha/beta-Hydrolases"/>
    <property type="match status" value="1"/>
</dbReference>
<dbReference type="GO" id="GO:0016787">
    <property type="term" value="F:hydrolase activity"/>
    <property type="evidence" value="ECO:0007669"/>
    <property type="project" value="UniProtKB-KW"/>
</dbReference>
<organism evidence="1 2">
    <name type="scientific">Nocardioides humilatus</name>
    <dbReference type="NCBI Taxonomy" id="2607660"/>
    <lineage>
        <taxon>Bacteria</taxon>
        <taxon>Bacillati</taxon>
        <taxon>Actinomycetota</taxon>
        <taxon>Actinomycetes</taxon>
        <taxon>Propionibacteriales</taxon>
        <taxon>Nocardioidaceae</taxon>
        <taxon>Nocardioides</taxon>
    </lineage>
</organism>
<reference evidence="1 2" key="2">
    <citation type="submission" date="2019-09" db="EMBL/GenBank/DDBJ databases">
        <authorList>
            <person name="Jin C."/>
        </authorList>
    </citation>
    <scope>NUCLEOTIDE SEQUENCE [LARGE SCALE GENOMIC DNA]</scope>
    <source>
        <strain evidence="1 2">BN130099</strain>
    </source>
</reference>
<dbReference type="PANTHER" id="PTHR36837">
    <property type="entry name" value="POLY(3-HYDROXYALKANOATE) POLYMERASE SUBUNIT PHAC"/>
    <property type="match status" value="1"/>
</dbReference>
<dbReference type="Gene3D" id="3.40.50.1820">
    <property type="entry name" value="alpha/beta hydrolase"/>
    <property type="match status" value="1"/>
</dbReference>
<dbReference type="InterPro" id="IPR029058">
    <property type="entry name" value="AB_hydrolase_fold"/>
</dbReference>
<evidence type="ECO:0000313" key="1">
    <source>
        <dbReference type="EMBL" id="KAA1420869.1"/>
    </source>
</evidence>
<dbReference type="PANTHER" id="PTHR36837:SF2">
    <property type="entry name" value="POLY(3-HYDROXYALKANOATE) POLYMERASE SUBUNIT PHAC"/>
    <property type="match status" value="1"/>
</dbReference>
<comment type="caution">
    <text evidence="1">The sequence shown here is derived from an EMBL/GenBank/DDBJ whole genome shotgun (WGS) entry which is preliminary data.</text>
</comment>
<evidence type="ECO:0000313" key="2">
    <source>
        <dbReference type="Proteomes" id="UP000325003"/>
    </source>
</evidence>
<dbReference type="EMBL" id="VUJV01000001">
    <property type="protein sequence ID" value="KAA1420869.1"/>
    <property type="molecule type" value="Genomic_DNA"/>
</dbReference>
<gene>
    <name evidence="1" type="ORF">F0U44_00510</name>
</gene>